<organism evidence="2 3">
    <name type="scientific">Cladophialophora chaetospira</name>
    <dbReference type="NCBI Taxonomy" id="386627"/>
    <lineage>
        <taxon>Eukaryota</taxon>
        <taxon>Fungi</taxon>
        <taxon>Dikarya</taxon>
        <taxon>Ascomycota</taxon>
        <taxon>Pezizomycotina</taxon>
        <taxon>Eurotiomycetes</taxon>
        <taxon>Chaetothyriomycetidae</taxon>
        <taxon>Chaetothyriales</taxon>
        <taxon>Herpotrichiellaceae</taxon>
        <taxon>Cladophialophora</taxon>
    </lineage>
</organism>
<gene>
    <name evidence="2" type="ORF">H2200_005162</name>
</gene>
<feature type="coiled-coil region" evidence="1">
    <location>
        <begin position="139"/>
        <end position="166"/>
    </location>
</feature>
<evidence type="ECO:0000313" key="2">
    <source>
        <dbReference type="EMBL" id="KAJ9610385.1"/>
    </source>
</evidence>
<keyword evidence="3" id="KW-1185">Reference proteome</keyword>
<comment type="caution">
    <text evidence="2">The sequence shown here is derived from an EMBL/GenBank/DDBJ whole genome shotgun (WGS) entry which is preliminary data.</text>
</comment>
<accession>A0AA38XBH0</accession>
<keyword evidence="1" id="KW-0175">Coiled coil</keyword>
<dbReference type="AlphaFoldDB" id="A0AA38XBH0"/>
<protein>
    <submittedName>
        <fullName evidence="2">Uncharacterized protein</fullName>
    </submittedName>
</protein>
<evidence type="ECO:0000256" key="1">
    <source>
        <dbReference type="SAM" id="Coils"/>
    </source>
</evidence>
<proteinExistence type="predicted"/>
<feature type="coiled-coil region" evidence="1">
    <location>
        <begin position="191"/>
        <end position="218"/>
    </location>
</feature>
<dbReference type="Proteomes" id="UP001172673">
    <property type="component" value="Unassembled WGS sequence"/>
</dbReference>
<evidence type="ECO:0000313" key="3">
    <source>
        <dbReference type="Proteomes" id="UP001172673"/>
    </source>
</evidence>
<name>A0AA38XBH0_9EURO</name>
<reference evidence="2" key="1">
    <citation type="submission" date="2022-10" db="EMBL/GenBank/DDBJ databases">
        <title>Culturing micro-colonial fungi from biological soil crusts in the Mojave desert and describing Neophaeococcomyces mojavensis, and introducing the new genera and species Taxawa tesnikishii.</title>
        <authorList>
            <person name="Kurbessoian T."/>
            <person name="Stajich J.E."/>
        </authorList>
    </citation>
    <scope>NUCLEOTIDE SEQUENCE</scope>
    <source>
        <strain evidence="2">TK_41</strain>
    </source>
</reference>
<sequence>MSPPEALALKLPQAGQSRDFETLNGRIRIVDRTKDRFRAPERLRKEVTTSSLLTDEEYAPKSELVIIPSTEEELRSAIDVLEKSTTGIERRTAALSARQDHARFFTSNHEAINARRAGHVDRVGQRQAAELQHVKFLNAQLYDSLHEDAKAELGRAEKEVKSVHVNISALLNSDDRALAELNELSSSVGLAKESEVDIDALQQRVDKLTDALQHFRAEALKDRLDRVYLDALPTADAQGSGTHSAGDVLTTAIEEDLNSLYAEIDDMVAMVVAHDHRNGLGVALQSIRQSQLREKRTANEKIYGRLRSLTTTLEDVSIRLETLKHRRYDLHDLQTQLLQFEGGIPSRKVSSSVAVRVDQKDTNTATDALLHHLSLPIHPCKPAGIPDVNAHLRDATIVFEQRSLDSIAEMLWTTEQAAIRGRAALGSVSNALAANESNPLAVSALEEGINIAKAGIEAETTR</sequence>
<dbReference type="EMBL" id="JAPDRK010000007">
    <property type="protein sequence ID" value="KAJ9610385.1"/>
    <property type="molecule type" value="Genomic_DNA"/>
</dbReference>